<evidence type="ECO:0000256" key="5">
    <source>
        <dbReference type="ARBA" id="ARBA00022989"/>
    </source>
</evidence>
<dbReference type="InterPro" id="IPR003439">
    <property type="entry name" value="ABC_transporter-like_ATP-bd"/>
</dbReference>
<dbReference type="Pfam" id="PF00664">
    <property type="entry name" value="ABC_membrane"/>
    <property type="match status" value="1"/>
</dbReference>
<evidence type="ECO:0000259" key="8">
    <source>
        <dbReference type="PROSITE" id="PS50893"/>
    </source>
</evidence>
<dbReference type="OrthoDB" id="9806127at2"/>
<feature type="domain" description="ABC transporter" evidence="8">
    <location>
        <begin position="342"/>
        <end position="555"/>
    </location>
</feature>
<dbReference type="InterPro" id="IPR027417">
    <property type="entry name" value="P-loop_NTPase"/>
</dbReference>
<dbReference type="SMART" id="SM00382">
    <property type="entry name" value="AAA"/>
    <property type="match status" value="1"/>
</dbReference>
<feature type="domain" description="ABC transmembrane type-1" evidence="9">
    <location>
        <begin position="146"/>
        <end position="312"/>
    </location>
</feature>
<feature type="transmembrane region" description="Helical" evidence="7">
    <location>
        <begin position="273"/>
        <end position="297"/>
    </location>
</feature>
<evidence type="ECO:0000256" key="3">
    <source>
        <dbReference type="ARBA" id="ARBA00022741"/>
    </source>
</evidence>
<evidence type="ECO:0000256" key="2">
    <source>
        <dbReference type="ARBA" id="ARBA00022692"/>
    </source>
</evidence>
<dbReference type="InterPro" id="IPR017871">
    <property type="entry name" value="ABC_transporter-like_CS"/>
</dbReference>
<dbReference type="CDD" id="cd18584">
    <property type="entry name" value="ABC_6TM_AarD_CydD"/>
    <property type="match status" value="1"/>
</dbReference>
<gene>
    <name evidence="10" type="ORF">C5F46_03260</name>
</gene>
<dbReference type="PANTHER" id="PTHR24221">
    <property type="entry name" value="ATP-BINDING CASSETTE SUB-FAMILY B"/>
    <property type="match status" value="1"/>
</dbReference>
<dbReference type="GO" id="GO:0005524">
    <property type="term" value="F:ATP binding"/>
    <property type="evidence" value="ECO:0007669"/>
    <property type="project" value="UniProtKB-KW"/>
</dbReference>
<feature type="transmembrane region" description="Helical" evidence="7">
    <location>
        <begin position="56"/>
        <end position="76"/>
    </location>
</feature>
<evidence type="ECO:0000313" key="10">
    <source>
        <dbReference type="EMBL" id="PTE18636.1"/>
    </source>
</evidence>
<dbReference type="PROSITE" id="PS50893">
    <property type="entry name" value="ABC_TRANSPORTER_2"/>
    <property type="match status" value="1"/>
</dbReference>
<evidence type="ECO:0000259" key="9">
    <source>
        <dbReference type="PROSITE" id="PS50929"/>
    </source>
</evidence>
<evidence type="ECO:0000256" key="1">
    <source>
        <dbReference type="ARBA" id="ARBA00004651"/>
    </source>
</evidence>
<accession>A0A2T4JL53</accession>
<dbReference type="InterPro" id="IPR039421">
    <property type="entry name" value="Type_1_exporter"/>
</dbReference>
<keyword evidence="5 7" id="KW-1133">Transmembrane helix</keyword>
<feature type="transmembrane region" description="Helical" evidence="7">
    <location>
        <begin position="242"/>
        <end position="267"/>
    </location>
</feature>
<protein>
    <submittedName>
        <fullName evidence="10">Cysteine ABC transporter permease</fullName>
    </submittedName>
</protein>
<dbReference type="InterPro" id="IPR036640">
    <property type="entry name" value="ABC1_TM_sf"/>
</dbReference>
<dbReference type="PROSITE" id="PS50929">
    <property type="entry name" value="ABC_TM1F"/>
    <property type="match status" value="1"/>
</dbReference>
<feature type="transmembrane region" description="Helical" evidence="7">
    <location>
        <begin position="147"/>
        <end position="180"/>
    </location>
</feature>
<dbReference type="AlphaFoldDB" id="A0A2T4JL53"/>
<dbReference type="GO" id="GO:0016887">
    <property type="term" value="F:ATP hydrolysis activity"/>
    <property type="evidence" value="ECO:0007669"/>
    <property type="project" value="InterPro"/>
</dbReference>
<dbReference type="Gene3D" id="1.20.1560.10">
    <property type="entry name" value="ABC transporter type 1, transmembrane domain"/>
    <property type="match status" value="1"/>
</dbReference>
<dbReference type="RefSeq" id="WP_107323932.1">
    <property type="nucleotide sequence ID" value="NZ_PZKF01000005.1"/>
</dbReference>
<dbReference type="PROSITE" id="PS00211">
    <property type="entry name" value="ABC_TRANSPORTER_1"/>
    <property type="match status" value="1"/>
</dbReference>
<dbReference type="SUPFAM" id="SSF90123">
    <property type="entry name" value="ABC transporter transmembrane region"/>
    <property type="match status" value="1"/>
</dbReference>
<sequence>MTETSKGWLAGFYAAARTARLESAGWITAAASLLWLPQAALVAAVIAGLLDPASAQVGPLAGTAGFAALGLVRAGLEVLAARWLMEGAEAALSLARRDLVAAETARAPKDPSRPAAAAVAALASEKLALLGPWLIRLRPAMLRARVVPLAILAAALPLSWVVVLIFVVSGPLIPVFMALVGMAAKEASARQLAEVGTLNTLLLERLQALVDIRLLAASSRVVEGFRAAAEDLRARTMAVLRLAFLSSAVLELFSAIGVAMVAVYVGFHLLGALGWGSWGGLSVGEGIFLILLAPAFFEPLRDMAAAWHDKAAAEAVAEEMAALEAGRGALMLGAGAAVAPLPGAPEIALRGVAVQIAGRWLRLPDLTVAPGEALALTGPSGVGKSTALALIAGLQAPDQGEIRVAGQPLGPDTADAWRARLGWLPQVPHFLAGSLRTTLSAGPVAPAAMAAALRLARADGVVARLPRGLLARLGETGAGVSGGEARRLMLARVALAAPQVVLADEPTADLDEETATEVTEALLALAAGGATLIVATHDARLAARMGRVVALEGAV</sequence>
<evidence type="ECO:0000256" key="7">
    <source>
        <dbReference type="SAM" id="Phobius"/>
    </source>
</evidence>
<keyword evidence="4" id="KW-0067">ATP-binding</keyword>
<dbReference type="Gene3D" id="3.40.50.300">
    <property type="entry name" value="P-loop containing nucleotide triphosphate hydrolases"/>
    <property type="match status" value="1"/>
</dbReference>
<dbReference type="PANTHER" id="PTHR24221:SF654">
    <property type="entry name" value="ATP-BINDING CASSETTE SUB-FAMILY B MEMBER 6"/>
    <property type="match status" value="1"/>
</dbReference>
<feature type="transmembrane region" description="Helical" evidence="7">
    <location>
        <begin position="26"/>
        <end position="50"/>
    </location>
</feature>
<dbReference type="InterPro" id="IPR003593">
    <property type="entry name" value="AAA+_ATPase"/>
</dbReference>
<keyword evidence="11" id="KW-1185">Reference proteome</keyword>
<organism evidence="10 11">
    <name type="scientific">Phaeovulum veldkampii DSM 11550</name>
    <dbReference type="NCBI Taxonomy" id="1185920"/>
    <lineage>
        <taxon>Bacteria</taxon>
        <taxon>Pseudomonadati</taxon>
        <taxon>Pseudomonadota</taxon>
        <taxon>Alphaproteobacteria</taxon>
        <taxon>Rhodobacterales</taxon>
        <taxon>Paracoccaceae</taxon>
        <taxon>Phaeovulum</taxon>
    </lineage>
</organism>
<evidence type="ECO:0000313" key="11">
    <source>
        <dbReference type="Proteomes" id="UP000241899"/>
    </source>
</evidence>
<evidence type="ECO:0000256" key="4">
    <source>
        <dbReference type="ARBA" id="ARBA00022840"/>
    </source>
</evidence>
<dbReference type="GO" id="GO:0005886">
    <property type="term" value="C:plasma membrane"/>
    <property type="evidence" value="ECO:0007669"/>
    <property type="project" value="UniProtKB-SubCell"/>
</dbReference>
<dbReference type="Pfam" id="PF00005">
    <property type="entry name" value="ABC_tran"/>
    <property type="match status" value="1"/>
</dbReference>
<reference evidence="10 11" key="1">
    <citation type="submission" date="2018-03" db="EMBL/GenBank/DDBJ databases">
        <title>Rhodobacter veldkampii.</title>
        <authorList>
            <person name="Meyer T.E."/>
            <person name="Miller S."/>
            <person name="Lodha T."/>
            <person name="Gandham S."/>
            <person name="Chintalapati S."/>
            <person name="Chintalapati V.R."/>
        </authorList>
    </citation>
    <scope>NUCLEOTIDE SEQUENCE [LARGE SCALE GENOMIC DNA]</scope>
    <source>
        <strain evidence="10 11">DSM 11550</strain>
    </source>
</reference>
<keyword evidence="6 7" id="KW-0472">Membrane</keyword>
<keyword evidence="3" id="KW-0547">Nucleotide-binding</keyword>
<dbReference type="Proteomes" id="UP000241899">
    <property type="component" value="Unassembled WGS sequence"/>
</dbReference>
<evidence type="ECO:0000256" key="6">
    <source>
        <dbReference type="ARBA" id="ARBA00023136"/>
    </source>
</evidence>
<dbReference type="SUPFAM" id="SSF52540">
    <property type="entry name" value="P-loop containing nucleoside triphosphate hydrolases"/>
    <property type="match status" value="1"/>
</dbReference>
<keyword evidence="2 7" id="KW-0812">Transmembrane</keyword>
<dbReference type="EMBL" id="PZKF01000005">
    <property type="protein sequence ID" value="PTE18636.1"/>
    <property type="molecule type" value="Genomic_DNA"/>
</dbReference>
<dbReference type="InterPro" id="IPR011527">
    <property type="entry name" value="ABC1_TM_dom"/>
</dbReference>
<name>A0A2T4JL53_9RHOB</name>
<dbReference type="GO" id="GO:0140359">
    <property type="term" value="F:ABC-type transporter activity"/>
    <property type="evidence" value="ECO:0007669"/>
    <property type="project" value="InterPro"/>
</dbReference>
<comment type="subcellular location">
    <subcellularLocation>
        <location evidence="1">Cell membrane</location>
        <topology evidence="1">Multi-pass membrane protein</topology>
    </subcellularLocation>
</comment>
<proteinExistence type="predicted"/>
<comment type="caution">
    <text evidence="10">The sequence shown here is derived from an EMBL/GenBank/DDBJ whole genome shotgun (WGS) entry which is preliminary data.</text>
</comment>